<proteinExistence type="predicted"/>
<dbReference type="PANTHER" id="PTHR22916:SF3">
    <property type="entry name" value="UDP-GLCNAC:BETAGAL BETA-1,3-N-ACETYLGLUCOSAMINYLTRANSFERASE-LIKE PROTEIN 1"/>
    <property type="match status" value="1"/>
</dbReference>
<dbReference type="RefSeq" id="WP_124757218.1">
    <property type="nucleotide sequence ID" value="NZ_CBCRWA010000003.1"/>
</dbReference>
<gene>
    <name evidence="2" type="ORF">EIB71_02535</name>
</gene>
<organism evidence="2 3">
    <name type="scientific">Kaistella daneshvariae</name>
    <dbReference type="NCBI Taxonomy" id="2487074"/>
    <lineage>
        <taxon>Bacteria</taxon>
        <taxon>Pseudomonadati</taxon>
        <taxon>Bacteroidota</taxon>
        <taxon>Flavobacteriia</taxon>
        <taxon>Flavobacteriales</taxon>
        <taxon>Weeksellaceae</taxon>
        <taxon>Chryseobacterium group</taxon>
        <taxon>Kaistella</taxon>
    </lineage>
</organism>
<reference evidence="2 3" key="1">
    <citation type="submission" date="2018-11" db="EMBL/GenBank/DDBJ databases">
        <title>Proposal to divide the Flavobacteriaceae and reorganize its genera based on Amino Acid Identity values calculated from whole genome sequences.</title>
        <authorList>
            <person name="Nicholson A.C."/>
            <person name="Gulvik C.A."/>
            <person name="Whitney A.M."/>
            <person name="Humrighouse B.W."/>
            <person name="Bell M."/>
            <person name="Holmes B."/>
            <person name="Steigerwalt A.G."/>
            <person name="Villarma A."/>
            <person name="Sheth M."/>
            <person name="Batra D."/>
            <person name="Pryor J."/>
            <person name="Bernardet J.-F."/>
            <person name="Hugo C."/>
            <person name="Kampfer P."/>
            <person name="Newman J.D."/>
            <person name="McQuiston J.R."/>
        </authorList>
    </citation>
    <scope>NUCLEOTIDE SEQUENCE [LARGE SCALE GENOMIC DNA]</scope>
    <source>
        <strain evidence="2 3">H3001</strain>
    </source>
</reference>
<protein>
    <submittedName>
        <fullName evidence="2">Glycosyltransferase family 2 protein</fullName>
    </submittedName>
</protein>
<keyword evidence="3" id="KW-1185">Reference proteome</keyword>
<dbReference type="EMBL" id="CP034158">
    <property type="protein sequence ID" value="AZI66623.1"/>
    <property type="molecule type" value="Genomic_DNA"/>
</dbReference>
<dbReference type="CDD" id="cd00761">
    <property type="entry name" value="Glyco_tranf_GTA_type"/>
    <property type="match status" value="1"/>
</dbReference>
<feature type="domain" description="Glycosyltransferase 2-like" evidence="1">
    <location>
        <begin position="5"/>
        <end position="111"/>
    </location>
</feature>
<name>A0ABM7C6N3_9FLAO</name>
<dbReference type="PANTHER" id="PTHR22916">
    <property type="entry name" value="GLYCOSYLTRANSFERASE"/>
    <property type="match status" value="1"/>
</dbReference>
<evidence type="ECO:0000313" key="3">
    <source>
        <dbReference type="Proteomes" id="UP000274483"/>
    </source>
</evidence>
<dbReference type="Pfam" id="PF00535">
    <property type="entry name" value="Glycos_transf_2"/>
    <property type="match status" value="1"/>
</dbReference>
<accession>A0ABM7C6N3</accession>
<dbReference type="InterPro" id="IPR029044">
    <property type="entry name" value="Nucleotide-diphossugar_trans"/>
</dbReference>
<evidence type="ECO:0000259" key="1">
    <source>
        <dbReference type="Pfam" id="PF00535"/>
    </source>
</evidence>
<sequence>MKKITVFTPTYNRAHLLPRLYKSLCRQTSKDFLWLVIDDGSSDGTEQLIQKWQAENRIEIQYHYKENGGMHTGHNAAYKIIVTELNLCIDSDDYMPENGIAVILEAWDKVENKDDVSGIVGLDATANGVVIGSRMPQNVGEGSYHDLYTRYKAMGDKKFVLKTKELKKYPLYPEYENEKLVPLGILYIMMGDEKPFFFLDDVICIVEYQEGGSSNTILKQYFQSPKGFAYARKIRLKHTSSAKDILKNCLHLSSLFFITHDFKILHENNKFKFLTILLLPVGFVFYKYLQLKK</sequence>
<dbReference type="SUPFAM" id="SSF53448">
    <property type="entry name" value="Nucleotide-diphospho-sugar transferases"/>
    <property type="match status" value="1"/>
</dbReference>
<dbReference type="Proteomes" id="UP000274483">
    <property type="component" value="Chromosome"/>
</dbReference>
<dbReference type="Gene3D" id="3.90.550.10">
    <property type="entry name" value="Spore Coat Polysaccharide Biosynthesis Protein SpsA, Chain A"/>
    <property type="match status" value="1"/>
</dbReference>
<dbReference type="InterPro" id="IPR001173">
    <property type="entry name" value="Glyco_trans_2-like"/>
</dbReference>
<evidence type="ECO:0000313" key="2">
    <source>
        <dbReference type="EMBL" id="AZI66623.1"/>
    </source>
</evidence>